<evidence type="ECO:0000313" key="14">
    <source>
        <dbReference type="EMBL" id="KAJ4828083.1"/>
    </source>
</evidence>
<evidence type="ECO:0000256" key="4">
    <source>
        <dbReference type="ARBA" id="ARBA00022729"/>
    </source>
</evidence>
<comment type="similarity">
    <text evidence="2 10">Belongs to the glycosyl hydrolase 17 family.</text>
</comment>
<dbReference type="SMART" id="SM00768">
    <property type="entry name" value="X8"/>
    <property type="match status" value="1"/>
</dbReference>
<keyword evidence="4 12" id="KW-0732">Signal</keyword>
<evidence type="ECO:0000256" key="10">
    <source>
        <dbReference type="RuleBase" id="RU004335"/>
    </source>
</evidence>
<evidence type="ECO:0000256" key="12">
    <source>
        <dbReference type="SAM" id="SignalP"/>
    </source>
</evidence>
<dbReference type="GO" id="GO:0042973">
    <property type="term" value="F:glucan endo-1,3-beta-D-glucosidase activity"/>
    <property type="evidence" value="ECO:0007669"/>
    <property type="project" value="UniProtKB-EC"/>
</dbReference>
<evidence type="ECO:0000256" key="2">
    <source>
        <dbReference type="ARBA" id="ARBA00008773"/>
    </source>
</evidence>
<evidence type="ECO:0000256" key="3">
    <source>
        <dbReference type="ARBA" id="ARBA00012780"/>
    </source>
</evidence>
<evidence type="ECO:0000256" key="7">
    <source>
        <dbReference type="ARBA" id="ARBA00023295"/>
    </source>
</evidence>
<comment type="caution">
    <text evidence="14">The sequence shown here is derived from an EMBL/GenBank/DDBJ whole genome shotgun (WGS) entry which is preliminary data.</text>
</comment>
<evidence type="ECO:0000256" key="5">
    <source>
        <dbReference type="ARBA" id="ARBA00022801"/>
    </source>
</evidence>
<evidence type="ECO:0000256" key="9">
    <source>
        <dbReference type="ARBA" id="ARBA00033417"/>
    </source>
</evidence>
<keyword evidence="11" id="KW-0812">Transmembrane</keyword>
<dbReference type="EC" id="3.2.1.39" evidence="3"/>
<dbReference type="Pfam" id="PF00332">
    <property type="entry name" value="Glyco_hydro_17"/>
    <property type="match status" value="1"/>
</dbReference>
<dbReference type="InterPro" id="IPR000490">
    <property type="entry name" value="Glyco_hydro_17"/>
</dbReference>
<keyword evidence="15" id="KW-1185">Reference proteome</keyword>
<evidence type="ECO:0000259" key="13">
    <source>
        <dbReference type="SMART" id="SM00768"/>
    </source>
</evidence>
<dbReference type="Gene3D" id="1.20.58.1040">
    <property type="match status" value="1"/>
</dbReference>
<evidence type="ECO:0000256" key="11">
    <source>
        <dbReference type="SAM" id="Phobius"/>
    </source>
</evidence>
<evidence type="ECO:0000256" key="1">
    <source>
        <dbReference type="ARBA" id="ARBA00000382"/>
    </source>
</evidence>
<protein>
    <recommendedName>
        <fullName evidence="3">glucan endo-1,3-beta-D-glucosidase</fullName>
        <ecNumber evidence="3">3.2.1.39</ecNumber>
    </recommendedName>
    <alternativeName>
        <fullName evidence="8">(1-&gt;3)-beta-glucan endohydrolase</fullName>
    </alternativeName>
    <alternativeName>
        <fullName evidence="9">Beta-1,3-endoglucanase</fullName>
    </alternativeName>
</protein>
<dbReference type="GO" id="GO:0005975">
    <property type="term" value="P:carbohydrate metabolic process"/>
    <property type="evidence" value="ECO:0007669"/>
    <property type="project" value="InterPro"/>
</dbReference>
<dbReference type="InterPro" id="IPR012946">
    <property type="entry name" value="X8"/>
</dbReference>
<reference evidence="14" key="1">
    <citation type="submission" date="2022-02" db="EMBL/GenBank/DDBJ databases">
        <authorList>
            <person name="Henning P.M."/>
            <person name="McCubbin A.G."/>
            <person name="Shore J.S."/>
        </authorList>
    </citation>
    <scope>NUCLEOTIDE SEQUENCE</scope>
    <source>
        <strain evidence="14">F60SS</strain>
        <tissue evidence="14">Leaves</tissue>
    </source>
</reference>
<feature type="signal peptide" evidence="12">
    <location>
        <begin position="1"/>
        <end position="23"/>
    </location>
</feature>
<feature type="transmembrane region" description="Helical" evidence="11">
    <location>
        <begin position="476"/>
        <end position="495"/>
    </location>
</feature>
<dbReference type="FunFam" id="3.20.20.80:FF:000008">
    <property type="entry name" value="Glucan endo-1,3-beta-glucosidase 5"/>
    <property type="match status" value="1"/>
</dbReference>
<name>A0A9Q0FAT2_9ROSI</name>
<keyword evidence="6" id="KW-1015">Disulfide bond</keyword>
<dbReference type="PANTHER" id="PTHR32227">
    <property type="entry name" value="GLUCAN ENDO-1,3-BETA-GLUCOSIDASE BG1-RELATED-RELATED"/>
    <property type="match status" value="1"/>
</dbReference>
<keyword evidence="11" id="KW-1133">Transmembrane helix</keyword>
<dbReference type="Proteomes" id="UP001141552">
    <property type="component" value="Unassembled WGS sequence"/>
</dbReference>
<evidence type="ECO:0000313" key="15">
    <source>
        <dbReference type="Proteomes" id="UP001141552"/>
    </source>
</evidence>
<keyword evidence="11" id="KW-0472">Membrane</keyword>
<dbReference type="Gene3D" id="3.20.20.80">
    <property type="entry name" value="Glycosidases"/>
    <property type="match status" value="1"/>
</dbReference>
<keyword evidence="7" id="KW-0326">Glycosidase</keyword>
<dbReference type="Pfam" id="PF07983">
    <property type="entry name" value="X8"/>
    <property type="match status" value="1"/>
</dbReference>
<dbReference type="EMBL" id="JAKUCV010006266">
    <property type="protein sequence ID" value="KAJ4828083.1"/>
    <property type="molecule type" value="Genomic_DNA"/>
</dbReference>
<comment type="catalytic activity">
    <reaction evidence="1">
        <text>Hydrolysis of (1-&gt;3)-beta-D-glucosidic linkages in (1-&gt;3)-beta-D-glucans.</text>
        <dbReference type="EC" id="3.2.1.39"/>
    </reaction>
</comment>
<dbReference type="InterPro" id="IPR017853">
    <property type="entry name" value="GH"/>
</dbReference>
<evidence type="ECO:0000256" key="8">
    <source>
        <dbReference type="ARBA" id="ARBA00033335"/>
    </source>
</evidence>
<dbReference type="AlphaFoldDB" id="A0A9Q0FAT2"/>
<keyword evidence="5" id="KW-0378">Hydrolase</keyword>
<accession>A0A9Q0FAT2</accession>
<evidence type="ECO:0000256" key="6">
    <source>
        <dbReference type="ARBA" id="ARBA00023157"/>
    </source>
</evidence>
<dbReference type="SUPFAM" id="SSF51445">
    <property type="entry name" value="(Trans)glycosidases"/>
    <property type="match status" value="1"/>
</dbReference>
<feature type="domain" description="X8" evidence="13">
    <location>
        <begin position="381"/>
        <end position="464"/>
    </location>
</feature>
<organism evidence="14 15">
    <name type="scientific">Turnera subulata</name>
    <dbReference type="NCBI Taxonomy" id="218843"/>
    <lineage>
        <taxon>Eukaryota</taxon>
        <taxon>Viridiplantae</taxon>
        <taxon>Streptophyta</taxon>
        <taxon>Embryophyta</taxon>
        <taxon>Tracheophyta</taxon>
        <taxon>Spermatophyta</taxon>
        <taxon>Magnoliopsida</taxon>
        <taxon>eudicotyledons</taxon>
        <taxon>Gunneridae</taxon>
        <taxon>Pentapetalae</taxon>
        <taxon>rosids</taxon>
        <taxon>fabids</taxon>
        <taxon>Malpighiales</taxon>
        <taxon>Passifloraceae</taxon>
        <taxon>Turnera</taxon>
    </lineage>
</organism>
<dbReference type="OrthoDB" id="408788at2759"/>
<reference evidence="14" key="2">
    <citation type="journal article" date="2023" name="Plants (Basel)">
        <title>Annotation of the Turnera subulata (Passifloraceae) Draft Genome Reveals the S-Locus Evolved after the Divergence of Turneroideae from Passifloroideae in a Stepwise Manner.</title>
        <authorList>
            <person name="Henning P.M."/>
            <person name="Roalson E.H."/>
            <person name="Mir W."/>
            <person name="McCubbin A.G."/>
            <person name="Shore J.S."/>
        </authorList>
    </citation>
    <scope>NUCLEOTIDE SEQUENCE</scope>
    <source>
        <strain evidence="14">F60SS</strain>
    </source>
</reference>
<dbReference type="InterPro" id="IPR044965">
    <property type="entry name" value="Glyco_hydro_17_plant"/>
</dbReference>
<proteinExistence type="inferred from homology"/>
<feature type="chain" id="PRO_5040418589" description="glucan endo-1,3-beta-D-glucosidase" evidence="12">
    <location>
        <begin position="24"/>
        <end position="496"/>
    </location>
</feature>
<gene>
    <name evidence="14" type="ORF">Tsubulata_018950</name>
</gene>
<sequence length="496" mass="54294">MGRRAGLPESWCSCLIVVAAVWAATNVNVAPAGASVLPTIGVNYGMQASHPLNPDIVVKMFKDNGIKKVKLFDADSWTVGAFAGTGIEVMVGIPNNQLEGLAKDYSRAEDWVKENVTKQMYKGGVDIKYVAVGNEAFLTSYKGKFDKLTLPAMQNVKKALDKAGFGGKIKVTTPLNADVYESKNNKPSEGDFREDIKGIMKPLLKFLRDNKSPFVVNVYPFLSLYQIKGFPTDYAFFDSNHGKSIQDNNINYKNVFDANVDTLVWALKKNGASDLKITIGEVGWPTDGDFFANPTLARRFYSGLLKKLASNEGTPLRPGPMVVYLFGMVDEDMKSIDPGKFERHWGIFRYDGKPKFPMDLSGNGNEKMLVGAKGVQYLPKQWCALKEDAPIAGNTADAQGYACLMGDCTSLVYGGSCNNLDQRDNVSYAFNMYFQMADQDVAACNFNGLGEIVKTNLSQGNCLFPIYIDSAADQRLPFGFGAAILAALVLPILMLS</sequence>